<protein>
    <recommendedName>
        <fullName evidence="4">HTH deoR-type domain-containing protein</fullName>
    </recommendedName>
</protein>
<dbReference type="SMART" id="SM01134">
    <property type="entry name" value="DeoRC"/>
    <property type="match status" value="1"/>
</dbReference>
<reference evidence="5 6" key="1">
    <citation type="submission" date="2014-12" db="EMBL/GenBank/DDBJ databases">
        <title>Genome sequencing of Photobacterium gaetbulicola AD005a.</title>
        <authorList>
            <person name="Adrian T.G.S."/>
            <person name="Chan K.G."/>
        </authorList>
    </citation>
    <scope>NUCLEOTIDE SEQUENCE [LARGE SCALE GENOMIC DNA]</scope>
    <source>
        <strain evidence="5 6">AD005a</strain>
    </source>
</reference>
<dbReference type="Gene3D" id="1.10.10.10">
    <property type="entry name" value="Winged helix-like DNA-binding domain superfamily/Winged helix DNA-binding domain"/>
    <property type="match status" value="1"/>
</dbReference>
<dbReference type="InterPro" id="IPR037171">
    <property type="entry name" value="NagB/RpiA_transferase-like"/>
</dbReference>
<dbReference type="Gene3D" id="3.40.50.1360">
    <property type="match status" value="1"/>
</dbReference>
<dbReference type="InterPro" id="IPR001034">
    <property type="entry name" value="DeoR_HTH"/>
</dbReference>
<dbReference type="InterPro" id="IPR036390">
    <property type="entry name" value="WH_DNA-bd_sf"/>
</dbReference>
<sequence length="259" mass="28046">MQQSKRTDLILEHVKKHKHATIQELVDITSSSPATIRRDVNRLADSGFVFRERGGISFGRAISRQPTTAEKQAENLGVKKAIAHAALGHIKDGMTVFLDAGTTNFELATLLIERHDVTVITTDLRIAYHLSEAGNNQVIIAGGNIDNCSQSVIGAYSEHLLDNIIPDICFCTCSAFDSSNGVTSPTQEKAVLKRKLATLGKMNILLTDSSKFNCVATHKIAPLGTYDLLISDTELPAKAHEGLEDMVPLELVEAVVAAD</sequence>
<keyword evidence="1" id="KW-0805">Transcription regulation</keyword>
<dbReference type="AlphaFoldDB" id="A0A0B9G7B8"/>
<proteinExistence type="predicted"/>
<accession>A0A0B9G7B8</accession>
<dbReference type="RefSeq" id="WP_039459449.1">
    <property type="nucleotide sequence ID" value="NZ_JWLZ01000065.1"/>
</dbReference>
<dbReference type="InterPro" id="IPR036388">
    <property type="entry name" value="WH-like_DNA-bd_sf"/>
</dbReference>
<evidence type="ECO:0000256" key="2">
    <source>
        <dbReference type="ARBA" id="ARBA00023125"/>
    </source>
</evidence>
<keyword evidence="3" id="KW-0804">Transcription</keyword>
<dbReference type="PRINTS" id="PR00037">
    <property type="entry name" value="HTHLACR"/>
</dbReference>
<dbReference type="GO" id="GO:0003677">
    <property type="term" value="F:DNA binding"/>
    <property type="evidence" value="ECO:0007669"/>
    <property type="project" value="UniProtKB-KW"/>
</dbReference>
<name>A0A0B9G7B8_9GAMM</name>
<feature type="domain" description="HTH deoR-type" evidence="4">
    <location>
        <begin position="3"/>
        <end position="58"/>
    </location>
</feature>
<dbReference type="GO" id="GO:0003700">
    <property type="term" value="F:DNA-binding transcription factor activity"/>
    <property type="evidence" value="ECO:0007669"/>
    <property type="project" value="InterPro"/>
</dbReference>
<evidence type="ECO:0000256" key="3">
    <source>
        <dbReference type="ARBA" id="ARBA00023163"/>
    </source>
</evidence>
<dbReference type="SUPFAM" id="SSF100950">
    <property type="entry name" value="NagB/RpiA/CoA transferase-like"/>
    <property type="match status" value="1"/>
</dbReference>
<dbReference type="Pfam" id="PF08220">
    <property type="entry name" value="HTH_DeoR"/>
    <property type="match status" value="1"/>
</dbReference>
<dbReference type="InterPro" id="IPR014036">
    <property type="entry name" value="DeoR-like_C"/>
</dbReference>
<keyword evidence="2" id="KW-0238">DNA-binding</keyword>
<dbReference type="InterPro" id="IPR050313">
    <property type="entry name" value="Carb_Metab_HTH_regulators"/>
</dbReference>
<dbReference type="SMART" id="SM00420">
    <property type="entry name" value="HTH_DEOR"/>
    <property type="match status" value="1"/>
</dbReference>
<evidence type="ECO:0000256" key="1">
    <source>
        <dbReference type="ARBA" id="ARBA00023015"/>
    </source>
</evidence>
<gene>
    <name evidence="5" type="ORF">RJ45_05690</name>
</gene>
<dbReference type="InterPro" id="IPR018356">
    <property type="entry name" value="Tscrpt_reg_HTH_DeoR_CS"/>
</dbReference>
<dbReference type="Pfam" id="PF00455">
    <property type="entry name" value="DeoRC"/>
    <property type="match status" value="1"/>
</dbReference>
<evidence type="ECO:0000313" key="5">
    <source>
        <dbReference type="EMBL" id="KHT64583.1"/>
    </source>
</evidence>
<dbReference type="Proteomes" id="UP000031278">
    <property type="component" value="Unassembled WGS sequence"/>
</dbReference>
<evidence type="ECO:0000259" key="4">
    <source>
        <dbReference type="PROSITE" id="PS51000"/>
    </source>
</evidence>
<dbReference type="SUPFAM" id="SSF46785">
    <property type="entry name" value="Winged helix' DNA-binding domain"/>
    <property type="match status" value="1"/>
</dbReference>
<evidence type="ECO:0000313" key="6">
    <source>
        <dbReference type="Proteomes" id="UP000031278"/>
    </source>
</evidence>
<dbReference type="EMBL" id="JWLZ01000065">
    <property type="protein sequence ID" value="KHT64583.1"/>
    <property type="molecule type" value="Genomic_DNA"/>
</dbReference>
<organism evidence="5 6">
    <name type="scientific">Photobacterium gaetbulicola</name>
    <dbReference type="NCBI Taxonomy" id="1295392"/>
    <lineage>
        <taxon>Bacteria</taxon>
        <taxon>Pseudomonadati</taxon>
        <taxon>Pseudomonadota</taxon>
        <taxon>Gammaproteobacteria</taxon>
        <taxon>Vibrionales</taxon>
        <taxon>Vibrionaceae</taxon>
        <taxon>Photobacterium</taxon>
    </lineage>
</organism>
<dbReference type="PROSITE" id="PS00894">
    <property type="entry name" value="HTH_DEOR_1"/>
    <property type="match status" value="1"/>
</dbReference>
<dbReference type="PANTHER" id="PTHR30363:SF46">
    <property type="entry name" value="LYSR FAMILY TRANSCRIPTIONAL REGULATOR"/>
    <property type="match status" value="1"/>
</dbReference>
<comment type="caution">
    <text evidence="5">The sequence shown here is derived from an EMBL/GenBank/DDBJ whole genome shotgun (WGS) entry which is preliminary data.</text>
</comment>
<dbReference type="PANTHER" id="PTHR30363">
    <property type="entry name" value="HTH-TYPE TRANSCRIPTIONAL REGULATOR SRLR-RELATED"/>
    <property type="match status" value="1"/>
</dbReference>
<dbReference type="PROSITE" id="PS51000">
    <property type="entry name" value="HTH_DEOR_2"/>
    <property type="match status" value="1"/>
</dbReference>